<accession>A0ABQ7C3V0</accession>
<dbReference type="Proteomes" id="UP000266723">
    <property type="component" value="Unassembled WGS sequence"/>
</dbReference>
<reference evidence="1 2" key="1">
    <citation type="journal article" date="2020" name="BMC Genomics">
        <title>Intraspecific diversification of the crop wild relative Brassica cretica Lam. using demographic model selection.</title>
        <authorList>
            <person name="Kioukis A."/>
            <person name="Michalopoulou V.A."/>
            <person name="Briers L."/>
            <person name="Pirintsos S."/>
            <person name="Studholme D.J."/>
            <person name="Pavlidis P."/>
            <person name="Sarris P.F."/>
        </authorList>
    </citation>
    <scope>NUCLEOTIDE SEQUENCE [LARGE SCALE GENOMIC DNA]</scope>
    <source>
        <strain evidence="2">cv. PFS-1207/04</strain>
    </source>
</reference>
<sequence>MRQVHNQVLTLAYCSGRSGSRVEETVTSRDLVHKSQLLARNRIKEATARGSGAAARSSRAAAGFDGGGTAVARGGGGVLLGQGSLVGKEKYVAAPERRVSAAYPAYLRNSFSEAESDGGGGGGVNV</sequence>
<gene>
    <name evidence="1" type="ORF">DY000_02006378</name>
</gene>
<dbReference type="EMBL" id="QGKV02000832">
    <property type="protein sequence ID" value="KAF3546360.1"/>
    <property type="molecule type" value="Genomic_DNA"/>
</dbReference>
<proteinExistence type="predicted"/>
<organism evidence="1 2">
    <name type="scientific">Brassica cretica</name>
    <name type="common">Mustard</name>
    <dbReference type="NCBI Taxonomy" id="69181"/>
    <lineage>
        <taxon>Eukaryota</taxon>
        <taxon>Viridiplantae</taxon>
        <taxon>Streptophyta</taxon>
        <taxon>Embryophyta</taxon>
        <taxon>Tracheophyta</taxon>
        <taxon>Spermatophyta</taxon>
        <taxon>Magnoliopsida</taxon>
        <taxon>eudicotyledons</taxon>
        <taxon>Gunneridae</taxon>
        <taxon>Pentapetalae</taxon>
        <taxon>rosids</taxon>
        <taxon>malvids</taxon>
        <taxon>Brassicales</taxon>
        <taxon>Brassicaceae</taxon>
        <taxon>Brassiceae</taxon>
        <taxon>Brassica</taxon>
    </lineage>
</organism>
<protein>
    <submittedName>
        <fullName evidence="1">Uncharacterized protein</fullName>
    </submittedName>
</protein>
<evidence type="ECO:0000313" key="2">
    <source>
        <dbReference type="Proteomes" id="UP000266723"/>
    </source>
</evidence>
<evidence type="ECO:0000313" key="1">
    <source>
        <dbReference type="EMBL" id="KAF3546360.1"/>
    </source>
</evidence>
<keyword evidence="2" id="KW-1185">Reference proteome</keyword>
<comment type="caution">
    <text evidence="1">The sequence shown here is derived from an EMBL/GenBank/DDBJ whole genome shotgun (WGS) entry which is preliminary data.</text>
</comment>
<name>A0ABQ7C3V0_BRACR</name>